<proteinExistence type="predicted"/>
<organism evidence="1">
    <name type="scientific">Dictyoglomus thermophilum</name>
    <dbReference type="NCBI Taxonomy" id="14"/>
    <lineage>
        <taxon>Bacteria</taxon>
        <taxon>Pseudomonadati</taxon>
        <taxon>Dictyoglomota</taxon>
        <taxon>Dictyoglomia</taxon>
        <taxon>Dictyoglomales</taxon>
        <taxon>Dictyoglomaceae</taxon>
        <taxon>Dictyoglomus</taxon>
    </lineage>
</organism>
<comment type="caution">
    <text evidence="1">The sequence shown here is derived from an EMBL/GenBank/DDBJ whole genome shotgun (WGS) entry which is preliminary data.</text>
</comment>
<dbReference type="EMBL" id="DTDV01000020">
    <property type="protein sequence ID" value="HGK24348.1"/>
    <property type="molecule type" value="Genomic_DNA"/>
</dbReference>
<reference evidence="1" key="1">
    <citation type="journal article" date="2020" name="mSystems">
        <title>Genome- and Community-Level Interaction Insights into Carbon Utilization and Element Cycling Functions of Hydrothermarchaeota in Hydrothermal Sediment.</title>
        <authorList>
            <person name="Zhou Z."/>
            <person name="Liu Y."/>
            <person name="Xu W."/>
            <person name="Pan J."/>
            <person name="Luo Z.H."/>
            <person name="Li M."/>
        </authorList>
    </citation>
    <scope>NUCLEOTIDE SEQUENCE [LARGE SCALE GENOMIC DNA]</scope>
    <source>
        <strain evidence="1">SpSt-70</strain>
    </source>
</reference>
<sequence>MKFPKGKPIYEDTPSGLINLKELVAWIRMEKFSGVLEGKVSDIKTQILITEGEPRKAFTYKDSELLLQDEEAIDSFVTDAMMRVSFISLYNLEGEIIKSILLKLFSNPILNGELKIFDPSGIIDKCLEKSNVSHLDLILGVNNFHFLFYDGRYLGYYNERDGEFVEDQEKIGLIQNLNSKLGYLYFYNMSIKEFEGFKFPSLKFGEIEKNIDFLIETLIDFLNQLVTGYISTGIYPDKVKKILEKVFLNQNGLMRDSIILAEDQFMIKQNVINSWYEAVNLFANFIKELNKELVRFWGKRLLTERYTEVYKNYYEKIKDHPELSTLFSYLSPENIIS</sequence>
<gene>
    <name evidence="1" type="ORF">ENU78_07985</name>
</gene>
<dbReference type="AlphaFoldDB" id="A0A7V4DYW6"/>
<protein>
    <recommendedName>
        <fullName evidence="2">DUF4388 domain-containing protein</fullName>
    </recommendedName>
</protein>
<evidence type="ECO:0000313" key="1">
    <source>
        <dbReference type="EMBL" id="HGK24348.1"/>
    </source>
</evidence>
<evidence type="ECO:0008006" key="2">
    <source>
        <dbReference type="Google" id="ProtNLM"/>
    </source>
</evidence>
<name>A0A7V4DYW6_DICTH</name>
<accession>A0A7V4DYW6</accession>
<dbReference type="RefSeq" id="WP_149122263.1">
    <property type="nucleotide sequence ID" value="NZ_VTFL01000001.1"/>
</dbReference>